<dbReference type="Proteomes" id="UP000249723">
    <property type="component" value="Unassembled WGS sequence"/>
</dbReference>
<evidence type="ECO:0000256" key="1">
    <source>
        <dbReference type="ARBA" id="ARBA00004141"/>
    </source>
</evidence>
<evidence type="ECO:0000313" key="6">
    <source>
        <dbReference type="EMBL" id="SCZ93747.1"/>
    </source>
</evidence>
<feature type="transmembrane region" description="Helical" evidence="5">
    <location>
        <begin position="161"/>
        <end position="184"/>
    </location>
</feature>
<keyword evidence="7" id="KW-1185">Reference proteome</keyword>
<organism evidence="6 7">
    <name type="scientific">Microbotryum saponariae</name>
    <dbReference type="NCBI Taxonomy" id="289078"/>
    <lineage>
        <taxon>Eukaryota</taxon>
        <taxon>Fungi</taxon>
        <taxon>Dikarya</taxon>
        <taxon>Basidiomycota</taxon>
        <taxon>Pucciniomycotina</taxon>
        <taxon>Microbotryomycetes</taxon>
        <taxon>Microbotryales</taxon>
        <taxon>Microbotryaceae</taxon>
        <taxon>Microbotryum</taxon>
    </lineage>
</organism>
<dbReference type="GO" id="GO:0005768">
    <property type="term" value="C:endosome"/>
    <property type="evidence" value="ECO:0007669"/>
    <property type="project" value="TreeGrafter"/>
</dbReference>
<keyword evidence="2 5" id="KW-0812">Transmembrane</keyword>
<keyword evidence="4 5" id="KW-0472">Membrane</keyword>
<dbReference type="STRING" id="289078.A0A2X0KLP5"/>
<dbReference type="PANTHER" id="PTHR14856">
    <property type="entry name" value="PQ-LOOP REPEAT-CONTAINING PROTEIN 1-LIKE PROTEIN"/>
    <property type="match status" value="1"/>
</dbReference>
<dbReference type="GO" id="GO:0005829">
    <property type="term" value="C:cytosol"/>
    <property type="evidence" value="ECO:0007669"/>
    <property type="project" value="GOC"/>
</dbReference>
<protein>
    <submittedName>
        <fullName evidence="6">BZ3500_MvSof-1268-A1-R1_Chr6-3g08859 protein</fullName>
    </submittedName>
</protein>
<dbReference type="GO" id="GO:0042147">
    <property type="term" value="P:retrograde transport, endosome to Golgi"/>
    <property type="evidence" value="ECO:0007669"/>
    <property type="project" value="TreeGrafter"/>
</dbReference>
<name>A0A2X0KLP5_9BASI</name>
<proteinExistence type="predicted"/>
<evidence type="ECO:0000313" key="7">
    <source>
        <dbReference type="Proteomes" id="UP000249723"/>
    </source>
</evidence>
<dbReference type="OrthoDB" id="292213at2759"/>
<gene>
    <name evidence="6" type="ORF">BZ3500_MVSOF-1268-A1-R1_CHR6-3G08859</name>
</gene>
<dbReference type="GO" id="GO:0005802">
    <property type="term" value="C:trans-Golgi network"/>
    <property type="evidence" value="ECO:0007669"/>
    <property type="project" value="TreeGrafter"/>
</dbReference>
<dbReference type="InterPro" id="IPR052241">
    <property type="entry name" value="SLC66/Scramblase_ANY1"/>
</dbReference>
<keyword evidence="3 5" id="KW-1133">Transmembrane helix</keyword>
<accession>A0A2X0KLP5</accession>
<dbReference type="GO" id="GO:0045332">
    <property type="term" value="P:phospholipid translocation"/>
    <property type="evidence" value="ECO:0007669"/>
    <property type="project" value="TreeGrafter"/>
</dbReference>
<evidence type="ECO:0000256" key="2">
    <source>
        <dbReference type="ARBA" id="ARBA00022692"/>
    </source>
</evidence>
<evidence type="ECO:0000256" key="5">
    <source>
        <dbReference type="SAM" id="Phobius"/>
    </source>
</evidence>
<evidence type="ECO:0000256" key="4">
    <source>
        <dbReference type="ARBA" id="ARBA00023136"/>
    </source>
</evidence>
<dbReference type="Pfam" id="PF04193">
    <property type="entry name" value="PQ-loop"/>
    <property type="match status" value="1"/>
</dbReference>
<evidence type="ECO:0000256" key="3">
    <source>
        <dbReference type="ARBA" id="ARBA00022989"/>
    </source>
</evidence>
<dbReference type="Gene3D" id="1.20.1280.290">
    <property type="match status" value="2"/>
</dbReference>
<feature type="transmembrane region" description="Helical" evidence="5">
    <location>
        <begin position="229"/>
        <end position="253"/>
    </location>
</feature>
<dbReference type="GO" id="GO:0016020">
    <property type="term" value="C:membrane"/>
    <property type="evidence" value="ECO:0007669"/>
    <property type="project" value="UniProtKB-SubCell"/>
</dbReference>
<comment type="subcellular location">
    <subcellularLocation>
        <location evidence="1">Membrane</location>
        <topology evidence="1">Multi-pass membrane protein</topology>
    </subcellularLocation>
</comment>
<dbReference type="InterPro" id="IPR006603">
    <property type="entry name" value="PQ-loop_rpt"/>
</dbReference>
<dbReference type="EMBL" id="FMWP01000048">
    <property type="protein sequence ID" value="SCZ93747.1"/>
    <property type="molecule type" value="Genomic_DNA"/>
</dbReference>
<dbReference type="AlphaFoldDB" id="A0A2X0KLP5"/>
<dbReference type="PANTHER" id="PTHR14856:SF9">
    <property type="entry name" value="PQ-LOOP REPEAT-CONTAINING PROTEIN 1"/>
    <property type="match status" value="1"/>
</dbReference>
<reference evidence="7" key="1">
    <citation type="submission" date="2016-10" db="EMBL/GenBank/DDBJ databases">
        <authorList>
            <person name="Jeantristanb JTB J.-T."/>
            <person name="Ricardo R."/>
        </authorList>
    </citation>
    <scope>NUCLEOTIDE SEQUENCE [LARGE SCALE GENOMIC DNA]</scope>
</reference>
<sequence>MCPLLRRASATIGDNLRKLAIDRYSAGYQLASLGLAYLCPRTQKLKIKKLNDLTRLSFSKAPISDPAGGLSDSVTPSRALLSASFRHHPSVVHRTNSSWMGWSATLAAVAMAVGPPLAYSDQFASIIRKRSSAGFSTDVPGVLLFANITRCFYWLGARFQLALLVQSLLMIAAQLALLYVCLLFREKRDVIDPRSLQETEGLHQPVSEEPISTSRVDHRPFKLWQWVSFGSYLECIAGIIAVHCLLFLTLHWIPFYVDLLGFVALGSEATLPIPQVLVNYERRSTAGFRYTVLVGWAGGDLIKTIYFFATENNGPAFKICALFQLSVDMLLCIQTWMYRAKTKRDLQSNSLLREEPGLAGTRGLYDVASPEDS</sequence>